<reference evidence="1" key="1">
    <citation type="journal article" date="2014" name="Front. Microbiol.">
        <title>High frequency of phylogenetically diverse reductive dehalogenase-homologous genes in deep subseafloor sedimentary metagenomes.</title>
        <authorList>
            <person name="Kawai M."/>
            <person name="Futagami T."/>
            <person name="Toyoda A."/>
            <person name="Takaki Y."/>
            <person name="Nishi S."/>
            <person name="Hori S."/>
            <person name="Arai W."/>
            <person name="Tsubouchi T."/>
            <person name="Morono Y."/>
            <person name="Uchiyama I."/>
            <person name="Ito T."/>
            <person name="Fujiyama A."/>
            <person name="Inagaki F."/>
            <person name="Takami H."/>
        </authorList>
    </citation>
    <scope>NUCLEOTIDE SEQUENCE</scope>
    <source>
        <strain evidence="1">Expedition CK06-06</strain>
    </source>
</reference>
<evidence type="ECO:0000313" key="1">
    <source>
        <dbReference type="EMBL" id="GAI51424.1"/>
    </source>
</evidence>
<comment type="caution">
    <text evidence="1">The sequence shown here is derived from an EMBL/GenBank/DDBJ whole genome shotgun (WGS) entry which is preliminary data.</text>
</comment>
<organism evidence="1">
    <name type="scientific">marine sediment metagenome</name>
    <dbReference type="NCBI Taxonomy" id="412755"/>
    <lineage>
        <taxon>unclassified sequences</taxon>
        <taxon>metagenomes</taxon>
        <taxon>ecological metagenomes</taxon>
    </lineage>
</organism>
<sequence>MVWMGFKREKMNKEELDANVREMQQLKADHPEDSKLWNKLIKIYEEKNDNI</sequence>
<accession>X1R734</accession>
<gene>
    <name evidence="1" type="ORF">S06H3_52715</name>
</gene>
<proteinExistence type="predicted"/>
<dbReference type="EMBL" id="BARV01033548">
    <property type="protein sequence ID" value="GAI51424.1"/>
    <property type="molecule type" value="Genomic_DNA"/>
</dbReference>
<dbReference type="AlphaFoldDB" id="X1R734"/>
<name>X1R734_9ZZZZ</name>
<protein>
    <submittedName>
        <fullName evidence="1">Uncharacterized protein</fullName>
    </submittedName>
</protein>